<name>A0A8J3J4A1_9ACTN</name>
<dbReference type="Proteomes" id="UP000612808">
    <property type="component" value="Unassembled WGS sequence"/>
</dbReference>
<keyword evidence="3" id="KW-1185">Reference proteome</keyword>
<dbReference type="RefSeq" id="WP_203654854.1">
    <property type="nucleotide sequence ID" value="NZ_BAAAZM010000002.1"/>
</dbReference>
<feature type="region of interest" description="Disordered" evidence="1">
    <location>
        <begin position="55"/>
        <end position="90"/>
    </location>
</feature>
<organism evidence="2 3">
    <name type="scientific">Actinocatenispora rupis</name>
    <dbReference type="NCBI Taxonomy" id="519421"/>
    <lineage>
        <taxon>Bacteria</taxon>
        <taxon>Bacillati</taxon>
        <taxon>Actinomycetota</taxon>
        <taxon>Actinomycetes</taxon>
        <taxon>Micromonosporales</taxon>
        <taxon>Micromonosporaceae</taxon>
        <taxon>Actinocatenispora</taxon>
    </lineage>
</organism>
<dbReference type="EMBL" id="BOMB01000003">
    <property type="protein sequence ID" value="GID09849.1"/>
    <property type="molecule type" value="Genomic_DNA"/>
</dbReference>
<dbReference type="AlphaFoldDB" id="A0A8J3J4A1"/>
<gene>
    <name evidence="2" type="ORF">Aru02nite_07380</name>
</gene>
<evidence type="ECO:0000313" key="2">
    <source>
        <dbReference type="EMBL" id="GID09849.1"/>
    </source>
</evidence>
<proteinExistence type="predicted"/>
<reference evidence="2" key="1">
    <citation type="submission" date="2021-01" db="EMBL/GenBank/DDBJ databases">
        <title>Whole genome shotgun sequence of Actinocatenispora rupis NBRC 107355.</title>
        <authorList>
            <person name="Komaki H."/>
            <person name="Tamura T."/>
        </authorList>
    </citation>
    <scope>NUCLEOTIDE SEQUENCE</scope>
    <source>
        <strain evidence="2">NBRC 107355</strain>
    </source>
</reference>
<evidence type="ECO:0000313" key="3">
    <source>
        <dbReference type="Proteomes" id="UP000612808"/>
    </source>
</evidence>
<protein>
    <submittedName>
        <fullName evidence="2">Uncharacterized protein</fullName>
    </submittedName>
</protein>
<comment type="caution">
    <text evidence="2">The sequence shown here is derived from an EMBL/GenBank/DDBJ whole genome shotgun (WGS) entry which is preliminary data.</text>
</comment>
<accession>A0A8J3J4A1</accession>
<evidence type="ECO:0000256" key="1">
    <source>
        <dbReference type="SAM" id="MobiDB-lite"/>
    </source>
</evidence>
<sequence>MRWGRGSPLPDRRWRAAGARRRAAALDRNPYFGDRATVLAFVRFGLDLARLSGPRTGCPLSDHGSAAGAERQRPDSGPAVGVPEEWSTLT</sequence>